<evidence type="ECO:0000313" key="3">
    <source>
        <dbReference type="Proteomes" id="UP001500603"/>
    </source>
</evidence>
<keyword evidence="1" id="KW-0732">Signal</keyword>
<protein>
    <recommendedName>
        <fullName evidence="4">Secreted protein</fullName>
    </recommendedName>
</protein>
<keyword evidence="3" id="KW-1185">Reference proteome</keyword>
<proteinExistence type="predicted"/>
<dbReference type="Proteomes" id="UP001500603">
    <property type="component" value="Unassembled WGS sequence"/>
</dbReference>
<organism evidence="2 3">
    <name type="scientific">Nocardia callitridis</name>
    <dbReference type="NCBI Taxonomy" id="648753"/>
    <lineage>
        <taxon>Bacteria</taxon>
        <taxon>Bacillati</taxon>
        <taxon>Actinomycetota</taxon>
        <taxon>Actinomycetes</taxon>
        <taxon>Mycobacteriales</taxon>
        <taxon>Nocardiaceae</taxon>
        <taxon>Nocardia</taxon>
    </lineage>
</organism>
<feature type="chain" id="PRO_5046689516" description="Secreted protein" evidence="1">
    <location>
        <begin position="27"/>
        <end position="122"/>
    </location>
</feature>
<evidence type="ECO:0000256" key="1">
    <source>
        <dbReference type="SAM" id="SignalP"/>
    </source>
</evidence>
<evidence type="ECO:0000313" key="2">
    <source>
        <dbReference type="EMBL" id="GAA5062953.1"/>
    </source>
</evidence>
<gene>
    <name evidence="2" type="ORF">GCM10023318_47090</name>
</gene>
<dbReference type="RefSeq" id="WP_345497934.1">
    <property type="nucleotide sequence ID" value="NZ_BAABJM010000005.1"/>
</dbReference>
<name>A0ABP9KP53_9NOCA</name>
<accession>A0ABP9KP53</accession>
<sequence>MRASTLLIAGALTSAVTMLGAGTAAAAPADTIPGDGVYLVGTDILPGLWESTGTPDPARGCDWRRLWKVEGDNTDMGAIIANNYTRISPVRVEIKATDTAFKTTSCGSWRLVPRPNTGSFGG</sequence>
<evidence type="ECO:0008006" key="4">
    <source>
        <dbReference type="Google" id="ProtNLM"/>
    </source>
</evidence>
<comment type="caution">
    <text evidence="2">The sequence shown here is derived from an EMBL/GenBank/DDBJ whole genome shotgun (WGS) entry which is preliminary data.</text>
</comment>
<dbReference type="EMBL" id="BAABJM010000005">
    <property type="protein sequence ID" value="GAA5062953.1"/>
    <property type="molecule type" value="Genomic_DNA"/>
</dbReference>
<feature type="signal peptide" evidence="1">
    <location>
        <begin position="1"/>
        <end position="26"/>
    </location>
</feature>
<reference evidence="3" key="1">
    <citation type="journal article" date="2019" name="Int. J. Syst. Evol. Microbiol.">
        <title>The Global Catalogue of Microorganisms (GCM) 10K type strain sequencing project: providing services to taxonomists for standard genome sequencing and annotation.</title>
        <authorList>
            <consortium name="The Broad Institute Genomics Platform"/>
            <consortium name="The Broad Institute Genome Sequencing Center for Infectious Disease"/>
            <person name="Wu L."/>
            <person name="Ma J."/>
        </authorList>
    </citation>
    <scope>NUCLEOTIDE SEQUENCE [LARGE SCALE GENOMIC DNA]</scope>
    <source>
        <strain evidence="3">JCM 18298</strain>
    </source>
</reference>